<evidence type="ECO:0000313" key="4">
    <source>
        <dbReference type="EnsemblPlants" id="AUR62028612-RA:cds"/>
    </source>
</evidence>
<reference evidence="4" key="1">
    <citation type="journal article" date="2017" name="Nature">
        <title>The genome of Chenopodium quinoa.</title>
        <authorList>
            <person name="Jarvis D.E."/>
            <person name="Ho Y.S."/>
            <person name="Lightfoot D.J."/>
            <person name="Schmoeckel S.M."/>
            <person name="Li B."/>
            <person name="Borm T.J.A."/>
            <person name="Ohyanagi H."/>
            <person name="Mineta K."/>
            <person name="Michell C.T."/>
            <person name="Saber N."/>
            <person name="Kharbatia N.M."/>
            <person name="Rupper R.R."/>
            <person name="Sharp A.R."/>
            <person name="Dally N."/>
            <person name="Boughton B.A."/>
            <person name="Woo Y.H."/>
            <person name="Gao G."/>
            <person name="Schijlen E.G.W.M."/>
            <person name="Guo X."/>
            <person name="Momin A.A."/>
            <person name="Negrao S."/>
            <person name="Al-Babili S."/>
            <person name="Gehring C."/>
            <person name="Roessner U."/>
            <person name="Jung C."/>
            <person name="Murphy K."/>
            <person name="Arold S.T."/>
            <person name="Gojobori T."/>
            <person name="van der Linden C.G."/>
            <person name="van Loo E.N."/>
            <person name="Jellen E.N."/>
            <person name="Maughan P.J."/>
            <person name="Tester M."/>
        </authorList>
    </citation>
    <scope>NUCLEOTIDE SEQUENCE [LARGE SCALE GENOMIC DNA]</scope>
    <source>
        <strain evidence="4">cv. PI 614886</strain>
    </source>
</reference>
<dbReference type="Gene3D" id="3.40.50.2000">
    <property type="entry name" value="Glycogen Phosphorylase B"/>
    <property type="match status" value="3"/>
</dbReference>
<evidence type="ECO:0000256" key="3">
    <source>
        <dbReference type="SAM" id="Coils"/>
    </source>
</evidence>
<reference evidence="4" key="2">
    <citation type="submission" date="2021-03" db="UniProtKB">
        <authorList>
            <consortium name="EnsemblPlants"/>
        </authorList>
    </citation>
    <scope>IDENTIFICATION</scope>
</reference>
<keyword evidence="2" id="KW-0808">Transferase</keyword>
<name>A0A803MFL8_CHEQI</name>
<dbReference type="CDD" id="cd03784">
    <property type="entry name" value="GT1_Gtf-like"/>
    <property type="match status" value="1"/>
</dbReference>
<dbReference type="Pfam" id="PF00201">
    <property type="entry name" value="UDPGT"/>
    <property type="match status" value="1"/>
</dbReference>
<keyword evidence="5" id="KW-1185">Reference proteome</keyword>
<comment type="similarity">
    <text evidence="1">Belongs to the UDP-glycosyltransferase family.</text>
</comment>
<dbReference type="PANTHER" id="PTHR11926">
    <property type="entry name" value="GLUCOSYL/GLUCURONOSYL TRANSFERASES"/>
    <property type="match status" value="1"/>
</dbReference>
<protein>
    <submittedName>
        <fullName evidence="4">Uncharacterized protein</fullName>
    </submittedName>
</protein>
<accession>A0A803MFL8</accession>
<organism evidence="4 5">
    <name type="scientific">Chenopodium quinoa</name>
    <name type="common">Quinoa</name>
    <dbReference type="NCBI Taxonomy" id="63459"/>
    <lineage>
        <taxon>Eukaryota</taxon>
        <taxon>Viridiplantae</taxon>
        <taxon>Streptophyta</taxon>
        <taxon>Embryophyta</taxon>
        <taxon>Tracheophyta</taxon>
        <taxon>Spermatophyta</taxon>
        <taxon>Magnoliopsida</taxon>
        <taxon>eudicotyledons</taxon>
        <taxon>Gunneridae</taxon>
        <taxon>Pentapetalae</taxon>
        <taxon>Caryophyllales</taxon>
        <taxon>Chenopodiaceae</taxon>
        <taxon>Chenopodioideae</taxon>
        <taxon>Atripliceae</taxon>
        <taxon>Chenopodium</taxon>
    </lineage>
</organism>
<dbReference type="Proteomes" id="UP000596660">
    <property type="component" value="Unplaced"/>
</dbReference>
<evidence type="ECO:0000256" key="2">
    <source>
        <dbReference type="ARBA" id="ARBA00022679"/>
    </source>
</evidence>
<dbReference type="EnsemblPlants" id="AUR62028612-RA">
    <property type="protein sequence ID" value="AUR62028612-RA:cds"/>
    <property type="gene ID" value="AUR62028612"/>
</dbReference>
<dbReference type="Gramene" id="AUR62028612-RA">
    <property type="protein sequence ID" value="AUR62028612-RA:cds"/>
    <property type="gene ID" value="AUR62028612"/>
</dbReference>
<feature type="coiled-coil region" evidence="3">
    <location>
        <begin position="456"/>
        <end position="497"/>
    </location>
</feature>
<evidence type="ECO:0000313" key="5">
    <source>
        <dbReference type="Proteomes" id="UP000596660"/>
    </source>
</evidence>
<sequence length="599" mass="67141">MLKFAQILHFKYGFHITFLNTHYFHQTLFQSTSQNDTFSSKGNSKITFKFESILNDSNDLTSGVNSVIDETLAPLLKEVLVKLGSKDNYSKSLSCDDDPPLPPTVSCMVYDVAVSKITLDVAEEMGIPAVGLDVISACGILGYLQDRQLLDKEIIPLKAIVAAVKEEPLTVPDNLDATMQLLFMACTGDLKGLEDLLDGGTDVNSEGVKRFSVVVLWLTVARDSSCLTNGYLETTIDWIPSLKGIRLKNLPTTFRATNPNDRCLNYVSSYLKKALESKAIILNTFDALEKDVLEDLSSFSPNIYAVGPFDLLLDKIIKDVDENDHIHRPNTEEDNCDYMQWLDSQEPNSVLYISFGTVVQLTEEQFDELAWGLANSQAKFFWIVRPDQVSGRSNTLPLGYEDEVKHRGIFATWCDQKKVLAHPSIGGFVTQRGWNSEVEARRLLAEDYEARTARAAKESQKKDSDLQTEMQKLKDELKALKTAFVKDKAKLEEAQELLKVRVYTEEQYAEGFENGYKTARRYAFHVDPNINWDVAEAWSMDPEDGHVDEASPGEIAFLDRQAATAIPAGHSFSFSSDLTMLGAEWPDHLFVILPGHDQP</sequence>
<proteinExistence type="inferred from homology"/>
<dbReference type="GO" id="GO:0080043">
    <property type="term" value="F:quercetin 3-O-glucosyltransferase activity"/>
    <property type="evidence" value="ECO:0007669"/>
    <property type="project" value="TreeGrafter"/>
</dbReference>
<keyword evidence="3" id="KW-0175">Coiled coil</keyword>
<dbReference type="GO" id="GO:0080044">
    <property type="term" value="F:quercetin 7-O-glucosyltransferase activity"/>
    <property type="evidence" value="ECO:0007669"/>
    <property type="project" value="TreeGrafter"/>
</dbReference>
<dbReference type="SUPFAM" id="SSF53756">
    <property type="entry name" value="UDP-Glycosyltransferase/glycogen phosphorylase"/>
    <property type="match status" value="1"/>
</dbReference>
<dbReference type="AlphaFoldDB" id="A0A803MFL8"/>
<evidence type="ECO:0000256" key="1">
    <source>
        <dbReference type="ARBA" id="ARBA00009995"/>
    </source>
</evidence>
<dbReference type="InterPro" id="IPR002213">
    <property type="entry name" value="UDP_glucos_trans"/>
</dbReference>
<dbReference type="PANTHER" id="PTHR11926:SF774">
    <property type="entry name" value="UDP-GLYCOSYLTRANSFERASE 85A1-RELATED"/>
    <property type="match status" value="1"/>
</dbReference>